<accession>A0A100WC14</accession>
<protein>
    <submittedName>
        <fullName evidence="1">Putative sporulation transcription regulator Whi A</fullName>
    </submittedName>
</protein>
<reference evidence="2" key="1">
    <citation type="journal article" date="2016" name="Genome Announc.">
        <title>Draft Genome Sequences of Five Rapidly Growing Mycobacterium Species, M. thermoresistibile, M. fortuitum subsp. acetamidolyticum, M. canariasense, M. brisbanense, and M. novocastrense.</title>
        <authorList>
            <person name="Katahira K."/>
            <person name="Ogura Y."/>
            <person name="Gotoh Y."/>
            <person name="Hayashi T."/>
        </authorList>
    </citation>
    <scope>NUCLEOTIDE SEQUENCE [LARGE SCALE GENOMIC DNA]</scope>
    <source>
        <strain evidence="2">JCM15298</strain>
    </source>
</reference>
<keyword evidence="2" id="KW-1185">Reference proteome</keyword>
<dbReference type="STRING" id="228230.RMCC_2695"/>
<dbReference type="AlphaFoldDB" id="A0A100WC14"/>
<dbReference type="EMBL" id="BCSY01000042">
    <property type="protein sequence ID" value="GAS95729.1"/>
    <property type="molecule type" value="Genomic_DNA"/>
</dbReference>
<dbReference type="InterPro" id="IPR027434">
    <property type="entry name" value="Homing_endonucl"/>
</dbReference>
<proteinExistence type="predicted"/>
<dbReference type="RefSeq" id="WP_062656863.1">
    <property type="nucleotide sequence ID" value="NZ_BCSY01000042.1"/>
</dbReference>
<dbReference type="Gene3D" id="3.10.28.10">
    <property type="entry name" value="Homing endonucleases"/>
    <property type="match status" value="1"/>
</dbReference>
<name>A0A100WC14_MYCCR</name>
<dbReference type="Proteomes" id="UP000069443">
    <property type="component" value="Unassembled WGS sequence"/>
</dbReference>
<comment type="caution">
    <text evidence="1">The sequence shown here is derived from an EMBL/GenBank/DDBJ whole genome shotgun (WGS) entry which is preliminary data.</text>
</comment>
<organism evidence="1 2">
    <name type="scientific">Mycolicibacterium canariasense</name>
    <name type="common">Mycobacterium canariasense</name>
    <dbReference type="NCBI Taxonomy" id="228230"/>
    <lineage>
        <taxon>Bacteria</taxon>
        <taxon>Bacillati</taxon>
        <taxon>Actinomycetota</taxon>
        <taxon>Actinomycetes</taxon>
        <taxon>Mycobacteriales</taxon>
        <taxon>Mycobacteriaceae</taxon>
        <taxon>Mycolicibacterium</taxon>
    </lineage>
</organism>
<evidence type="ECO:0000313" key="2">
    <source>
        <dbReference type="Proteomes" id="UP000069443"/>
    </source>
</evidence>
<evidence type="ECO:0000313" key="1">
    <source>
        <dbReference type="EMBL" id="GAS95729.1"/>
    </source>
</evidence>
<sequence>MSAVTRMVANELAAVPINSTVPLAARHAETSAMLRFGGGVQSWSGLTAVTAVFGTHTAAVRLRGEIVALHGLHGTAVVVAGSHLSRVQVVRGGAYLARRVGLLDAAGKTIPDLNLDPNTCTYSEGAAVLRAAFLARGQVSVTAADDGRSDVRMRVSLACPGPSTARWLVAYLRRCGITAHRGQIAADAHTVELVQVRKLRAVGDLLLTMGAPASTRRLLGDCIRLPGAVGAH</sequence>
<reference evidence="2" key="2">
    <citation type="submission" date="2016-02" db="EMBL/GenBank/DDBJ databases">
        <title>Draft genome sequence of five rapidly growing Mycobacterium species.</title>
        <authorList>
            <person name="Katahira K."/>
            <person name="Gotou Y."/>
            <person name="Iida K."/>
            <person name="Ogura Y."/>
            <person name="Hayashi T."/>
        </authorList>
    </citation>
    <scope>NUCLEOTIDE SEQUENCE [LARGE SCALE GENOMIC DNA]</scope>
    <source>
        <strain evidence="2">JCM15298</strain>
    </source>
</reference>
<gene>
    <name evidence="1" type="primary">whiA</name>
    <name evidence="1" type="ORF">RMCC_2695</name>
</gene>